<evidence type="ECO:0000313" key="7">
    <source>
        <dbReference type="EMBL" id="CAH1183413.1"/>
    </source>
</evidence>
<evidence type="ECO:0000259" key="6">
    <source>
        <dbReference type="Pfam" id="PF13906"/>
    </source>
</evidence>
<dbReference type="PANTHER" id="PTHR43243">
    <property type="entry name" value="INNER MEMBRANE TRANSPORTER YGJI-RELATED"/>
    <property type="match status" value="1"/>
</dbReference>
<gene>
    <name evidence="7" type="ORF">PHAECO_LOCUS12921</name>
</gene>
<feature type="domain" description="Cationic amino acid transporter C-terminal" evidence="6">
    <location>
        <begin position="520"/>
        <end position="570"/>
    </location>
</feature>
<organism evidence="7 8">
    <name type="scientific">Phaedon cochleariae</name>
    <name type="common">Mustard beetle</name>
    <dbReference type="NCBI Taxonomy" id="80249"/>
    <lineage>
        <taxon>Eukaryota</taxon>
        <taxon>Metazoa</taxon>
        <taxon>Ecdysozoa</taxon>
        <taxon>Arthropoda</taxon>
        <taxon>Hexapoda</taxon>
        <taxon>Insecta</taxon>
        <taxon>Pterygota</taxon>
        <taxon>Neoptera</taxon>
        <taxon>Endopterygota</taxon>
        <taxon>Coleoptera</taxon>
        <taxon>Polyphaga</taxon>
        <taxon>Cucujiformia</taxon>
        <taxon>Chrysomeloidea</taxon>
        <taxon>Chrysomelidae</taxon>
        <taxon>Chrysomelinae</taxon>
        <taxon>Chrysomelini</taxon>
        <taxon>Phaedon</taxon>
    </lineage>
</organism>
<feature type="transmembrane region" description="Helical" evidence="5">
    <location>
        <begin position="158"/>
        <end position="178"/>
    </location>
</feature>
<protein>
    <recommendedName>
        <fullName evidence="6">Cationic amino acid transporter C-terminal domain-containing protein</fullName>
    </recommendedName>
</protein>
<dbReference type="GO" id="GO:0015189">
    <property type="term" value="F:L-lysine transmembrane transporter activity"/>
    <property type="evidence" value="ECO:0007669"/>
    <property type="project" value="TreeGrafter"/>
</dbReference>
<dbReference type="GO" id="GO:0061459">
    <property type="term" value="F:L-arginine transmembrane transporter activity"/>
    <property type="evidence" value="ECO:0007669"/>
    <property type="project" value="TreeGrafter"/>
</dbReference>
<accession>A0A9P0DU48</accession>
<keyword evidence="3 5" id="KW-1133">Transmembrane helix</keyword>
<dbReference type="GO" id="GO:0097638">
    <property type="term" value="P:L-arginine import across plasma membrane"/>
    <property type="evidence" value="ECO:0007669"/>
    <property type="project" value="TreeGrafter"/>
</dbReference>
<dbReference type="InterPro" id="IPR002293">
    <property type="entry name" value="AA/rel_permease1"/>
</dbReference>
<reference evidence="7" key="1">
    <citation type="submission" date="2022-01" db="EMBL/GenBank/DDBJ databases">
        <authorList>
            <person name="King R."/>
        </authorList>
    </citation>
    <scope>NUCLEOTIDE SEQUENCE</scope>
</reference>
<dbReference type="OrthoDB" id="3900342at2759"/>
<dbReference type="PIRSF" id="PIRSF006060">
    <property type="entry name" value="AA_transporter"/>
    <property type="match status" value="1"/>
</dbReference>
<feature type="transmembrane region" description="Helical" evidence="5">
    <location>
        <begin position="488"/>
        <end position="508"/>
    </location>
</feature>
<evidence type="ECO:0000256" key="3">
    <source>
        <dbReference type="ARBA" id="ARBA00022989"/>
    </source>
</evidence>
<dbReference type="Proteomes" id="UP001153737">
    <property type="component" value="Chromosome 9"/>
</dbReference>
<feature type="transmembrane region" description="Helical" evidence="5">
    <location>
        <begin position="393"/>
        <end position="415"/>
    </location>
</feature>
<feature type="transmembrane region" description="Helical" evidence="5">
    <location>
        <begin position="520"/>
        <end position="539"/>
    </location>
</feature>
<feature type="transmembrane region" description="Helical" evidence="5">
    <location>
        <begin position="545"/>
        <end position="565"/>
    </location>
</feature>
<dbReference type="Gene3D" id="1.20.1740.10">
    <property type="entry name" value="Amino acid/polyamine transporter I"/>
    <property type="match status" value="2"/>
</dbReference>
<evidence type="ECO:0000256" key="1">
    <source>
        <dbReference type="ARBA" id="ARBA00004141"/>
    </source>
</evidence>
<dbReference type="Pfam" id="PF13520">
    <property type="entry name" value="AA_permease_2"/>
    <property type="match status" value="1"/>
</dbReference>
<feature type="transmembrane region" description="Helical" evidence="5">
    <location>
        <begin position="459"/>
        <end position="482"/>
    </location>
</feature>
<comment type="subcellular location">
    <subcellularLocation>
        <location evidence="1">Membrane</location>
        <topology evidence="1">Multi-pass membrane protein</topology>
    </subcellularLocation>
</comment>
<feature type="transmembrane region" description="Helical" evidence="5">
    <location>
        <begin position="273"/>
        <end position="300"/>
    </location>
</feature>
<feature type="transmembrane region" description="Helical" evidence="5">
    <location>
        <begin position="369"/>
        <end position="387"/>
    </location>
</feature>
<dbReference type="Pfam" id="PF13906">
    <property type="entry name" value="AA_permease_C"/>
    <property type="match status" value="1"/>
</dbReference>
<feature type="transmembrane region" description="Helical" evidence="5">
    <location>
        <begin position="184"/>
        <end position="205"/>
    </location>
</feature>
<feature type="transmembrane region" description="Helical" evidence="5">
    <location>
        <begin position="320"/>
        <end position="342"/>
    </location>
</feature>
<evidence type="ECO:0000256" key="5">
    <source>
        <dbReference type="SAM" id="Phobius"/>
    </source>
</evidence>
<feature type="transmembrane region" description="Helical" evidence="5">
    <location>
        <begin position="62"/>
        <end position="83"/>
    </location>
</feature>
<keyword evidence="4 5" id="KW-0472">Membrane</keyword>
<feature type="transmembrane region" description="Helical" evidence="5">
    <location>
        <begin position="27"/>
        <end position="50"/>
    </location>
</feature>
<dbReference type="InterPro" id="IPR029485">
    <property type="entry name" value="CAT_C"/>
</dbReference>
<evidence type="ECO:0000313" key="8">
    <source>
        <dbReference type="Proteomes" id="UP001153737"/>
    </source>
</evidence>
<feature type="transmembrane region" description="Helical" evidence="5">
    <location>
        <begin position="95"/>
        <end position="119"/>
    </location>
</feature>
<dbReference type="GO" id="GO:0000064">
    <property type="term" value="F:L-ornithine transmembrane transporter activity"/>
    <property type="evidence" value="ECO:0007669"/>
    <property type="project" value="TreeGrafter"/>
</dbReference>
<evidence type="ECO:0000256" key="4">
    <source>
        <dbReference type="ARBA" id="ARBA00023136"/>
    </source>
</evidence>
<keyword evidence="8" id="KW-1185">Reference proteome</keyword>
<evidence type="ECO:0000256" key="2">
    <source>
        <dbReference type="ARBA" id="ARBA00022692"/>
    </source>
</evidence>
<keyword evidence="2 5" id="KW-0812">Transmembrane</keyword>
<dbReference type="AlphaFoldDB" id="A0A9P0DU48"/>
<sequence>MTASGFFAALSRKKRRYDDSSTQLARVLTLANLVSLGVGSTLGLGVYVLAGSVAKTSAGPATCLSFVAAAIVSLFSGLCNAEFAGRVPRAGYTYIYSYVSIGEFVAFIIGWNLILGCILSSASVASAMSKYIDVLTNNSIQHTLTDWMPMDVQYLSKYPNLLALGILISLTIILSIGFKNSAAINSVSTFLNAVTICTMVVGCYIKADSDNWKVSPENVDETYRSAAGEGGFLPFGIAGIIAGTPQCFFGLGGFDTPANCSEEAKNPKRDIPLAILISLCIVFLAYFALSTSLTLAWPYYLQDTEAPFAYVFDQLGWPTMKWIVTIGAVFALLSCMFGSMYVSPRIIYAMSNDGLLFEFLAKVHPKTKIPLAATVLSGLSSGLLATFMDLSQIIDLITIGGLLSAGIIAPLVLLLRYEKNENSTKGNIQNGDIEVKKICYKDMFNLKQISLPSTITSRVANITILCFCTVSITLNIVLVHGSKILSPIIYYILVSIILLILVILMIILSRQPQSDRELTFKVPLVPLIPCLSVIFHTHLMMNLGAFTWVGFIVWILIGCILYFSYGISHSKENDSENKELKK</sequence>
<name>A0A9P0DU48_PHACE</name>
<proteinExistence type="predicted"/>
<dbReference type="GO" id="GO:0005886">
    <property type="term" value="C:plasma membrane"/>
    <property type="evidence" value="ECO:0007669"/>
    <property type="project" value="TreeGrafter"/>
</dbReference>
<reference evidence="7" key="2">
    <citation type="submission" date="2022-10" db="EMBL/GenBank/DDBJ databases">
        <authorList>
            <consortium name="ENA_rothamsted_submissions"/>
            <consortium name="culmorum"/>
            <person name="King R."/>
        </authorList>
    </citation>
    <scope>NUCLEOTIDE SEQUENCE</scope>
</reference>
<dbReference type="PANTHER" id="PTHR43243:SF95">
    <property type="entry name" value="LD37241P"/>
    <property type="match status" value="1"/>
</dbReference>
<dbReference type="EMBL" id="OU896715">
    <property type="protein sequence ID" value="CAH1183413.1"/>
    <property type="molecule type" value="Genomic_DNA"/>
</dbReference>